<evidence type="ECO:0000313" key="1">
    <source>
        <dbReference type="EMBL" id="SDM15062.1"/>
    </source>
</evidence>
<keyword evidence="2" id="KW-1185">Reference proteome</keyword>
<dbReference type="Proteomes" id="UP000182276">
    <property type="component" value="Unassembled WGS sequence"/>
</dbReference>
<sequence>MSGKARKTDVGRRVEPELPDFYMPAMPPLGLQRNLCEWLRAWRQRRLYRQLLELDDRALAARDLNRQMLSEKARLPLRQSMAQRRHCCAAD</sequence>
<dbReference type="EMBL" id="FNHO01000002">
    <property type="protein sequence ID" value="SDM15062.1"/>
    <property type="molecule type" value="Genomic_DNA"/>
</dbReference>
<comment type="caution">
    <text evidence="1">The sequence shown here is derived from an EMBL/GenBank/DDBJ whole genome shotgun (WGS) entry which is preliminary data.</text>
</comment>
<proteinExistence type="predicted"/>
<evidence type="ECO:0000313" key="2">
    <source>
        <dbReference type="Proteomes" id="UP000182276"/>
    </source>
</evidence>
<accession>A0ABY0QZA8</accession>
<evidence type="ECO:0008006" key="3">
    <source>
        <dbReference type="Google" id="ProtNLM"/>
    </source>
</evidence>
<protein>
    <recommendedName>
        <fullName evidence="3">DUF1127 domain-containing protein</fullName>
    </recommendedName>
</protein>
<reference evidence="1 2" key="1">
    <citation type="submission" date="2016-10" db="EMBL/GenBank/DDBJ databases">
        <authorList>
            <person name="Varghese N."/>
            <person name="Submissions S."/>
        </authorList>
    </citation>
    <scope>NUCLEOTIDE SEQUENCE [LARGE SCALE GENOMIC DNA]</scope>
    <source>
        <strain evidence="1 2">DSM 6083</strain>
    </source>
</reference>
<name>A0ABY0QZA8_9GAMM</name>
<organism evidence="1 2">
    <name type="scientific">Stutzerimonas balearica DSM 6083</name>
    <dbReference type="NCBI Taxonomy" id="1123016"/>
    <lineage>
        <taxon>Bacteria</taxon>
        <taxon>Pseudomonadati</taxon>
        <taxon>Pseudomonadota</taxon>
        <taxon>Gammaproteobacteria</taxon>
        <taxon>Pseudomonadales</taxon>
        <taxon>Pseudomonadaceae</taxon>
        <taxon>Stutzerimonas</taxon>
    </lineage>
</organism>
<dbReference type="GeneID" id="77261244"/>
<dbReference type="RefSeq" id="WP_235366373.1">
    <property type="nucleotide sequence ID" value="NZ_CP007511.1"/>
</dbReference>
<gene>
    <name evidence="1" type="ORF">SAMN05660875_102534</name>
</gene>